<dbReference type="EMBL" id="AVOT02035714">
    <property type="protein sequence ID" value="MBW0530110.1"/>
    <property type="molecule type" value="Genomic_DNA"/>
</dbReference>
<evidence type="ECO:0000256" key="1">
    <source>
        <dbReference type="SAM" id="Phobius"/>
    </source>
</evidence>
<reference evidence="3" key="1">
    <citation type="submission" date="2021-03" db="EMBL/GenBank/DDBJ databases">
        <title>Draft genome sequence of rust myrtle Austropuccinia psidii MF-1, a brazilian biotype.</title>
        <authorList>
            <person name="Quecine M.C."/>
            <person name="Pachon D.M.R."/>
            <person name="Bonatelli M.L."/>
            <person name="Correr F.H."/>
            <person name="Franceschini L.M."/>
            <person name="Leite T.F."/>
            <person name="Margarido G.R.A."/>
            <person name="Almeida C.A."/>
            <person name="Ferrarezi J.A."/>
            <person name="Labate C.A."/>
        </authorList>
    </citation>
    <scope>NUCLEOTIDE SEQUENCE</scope>
    <source>
        <strain evidence="3">MF-1</strain>
    </source>
</reference>
<accession>A0A9Q3I8G2</accession>
<feature type="transmembrane region" description="Helical" evidence="1">
    <location>
        <begin position="97"/>
        <end position="120"/>
    </location>
</feature>
<dbReference type="AlphaFoldDB" id="A0A9Q3I8G2"/>
<organism evidence="3 4">
    <name type="scientific">Austropuccinia psidii MF-1</name>
    <dbReference type="NCBI Taxonomy" id="1389203"/>
    <lineage>
        <taxon>Eukaryota</taxon>
        <taxon>Fungi</taxon>
        <taxon>Dikarya</taxon>
        <taxon>Basidiomycota</taxon>
        <taxon>Pucciniomycotina</taxon>
        <taxon>Pucciniomycetes</taxon>
        <taxon>Pucciniales</taxon>
        <taxon>Sphaerophragmiaceae</taxon>
        <taxon>Austropuccinia</taxon>
    </lineage>
</organism>
<dbReference type="InterPro" id="IPR023214">
    <property type="entry name" value="HAD_sf"/>
</dbReference>
<protein>
    <recommendedName>
        <fullName evidence="2">P-type ATPase A domain-containing protein</fullName>
    </recommendedName>
</protein>
<evidence type="ECO:0000259" key="2">
    <source>
        <dbReference type="Pfam" id="PF00122"/>
    </source>
</evidence>
<dbReference type="InterPro" id="IPR059000">
    <property type="entry name" value="ATPase_P-type_domA"/>
</dbReference>
<dbReference type="Proteomes" id="UP000765509">
    <property type="component" value="Unassembled WGS sequence"/>
</dbReference>
<dbReference type="InterPro" id="IPR008250">
    <property type="entry name" value="ATPase_P-typ_transduc_dom_A_sf"/>
</dbReference>
<sequence>MSNKCYETKFTIGWALVRNSSGIQKMGQFLKNENKTALTGESLPAGEKFGDQCFSGSTCKQSEAKGVVIATGENILFGRASALVGADDNSSGHLQMIFAQIGMFGLVSIGIFIVIGSSIGVESMNLLVLVNGSITIAMPIVLFVTLAVGAQQLAKYKAIVIQITNIEELSGFRCLFSQKTGTLTTDVVVAKKKKEGMNN</sequence>
<dbReference type="Gene3D" id="2.70.150.10">
    <property type="entry name" value="Calcium-transporting ATPase, cytoplasmic transduction domain A"/>
    <property type="match status" value="1"/>
</dbReference>
<proteinExistence type="predicted"/>
<dbReference type="InterPro" id="IPR023298">
    <property type="entry name" value="ATPase_P-typ_TM_dom_sf"/>
</dbReference>
<evidence type="ECO:0000313" key="4">
    <source>
        <dbReference type="Proteomes" id="UP000765509"/>
    </source>
</evidence>
<dbReference type="SUPFAM" id="SSF81653">
    <property type="entry name" value="Calcium ATPase, transduction domain A"/>
    <property type="match status" value="1"/>
</dbReference>
<comment type="caution">
    <text evidence="3">The sequence shown here is derived from an EMBL/GenBank/DDBJ whole genome shotgun (WGS) entry which is preliminary data.</text>
</comment>
<keyword evidence="1" id="KW-0472">Membrane</keyword>
<name>A0A9Q3I8G2_9BASI</name>
<feature type="domain" description="P-type ATPase A" evidence="2">
    <location>
        <begin position="34"/>
        <end position="84"/>
    </location>
</feature>
<dbReference type="PANTHER" id="PTHR42861">
    <property type="entry name" value="CALCIUM-TRANSPORTING ATPASE"/>
    <property type="match status" value="1"/>
</dbReference>
<dbReference type="SUPFAM" id="SSF81665">
    <property type="entry name" value="Calcium ATPase, transmembrane domain M"/>
    <property type="match status" value="1"/>
</dbReference>
<gene>
    <name evidence="3" type="ORF">O181_069825</name>
</gene>
<evidence type="ECO:0000313" key="3">
    <source>
        <dbReference type="EMBL" id="MBW0530110.1"/>
    </source>
</evidence>
<keyword evidence="1" id="KW-0812">Transmembrane</keyword>
<dbReference type="Gene3D" id="3.40.50.1000">
    <property type="entry name" value="HAD superfamily/HAD-like"/>
    <property type="match status" value="1"/>
</dbReference>
<keyword evidence="4" id="KW-1185">Reference proteome</keyword>
<dbReference type="Gene3D" id="1.20.1110.10">
    <property type="entry name" value="Calcium-transporting ATPase, transmembrane domain"/>
    <property type="match status" value="1"/>
</dbReference>
<keyword evidence="1" id="KW-1133">Transmembrane helix</keyword>
<feature type="transmembrane region" description="Helical" evidence="1">
    <location>
        <begin position="126"/>
        <end position="148"/>
    </location>
</feature>
<dbReference type="Pfam" id="PF00122">
    <property type="entry name" value="E1-E2_ATPase"/>
    <property type="match status" value="1"/>
</dbReference>
<dbReference type="OrthoDB" id="116380at2759"/>